<keyword evidence="12" id="KW-1185">Reference proteome</keyword>
<evidence type="ECO:0000256" key="1">
    <source>
        <dbReference type="ARBA" id="ARBA00004651"/>
    </source>
</evidence>
<dbReference type="NCBIfam" id="NF006583">
    <property type="entry name" value="PRK09109.1"/>
    <property type="match status" value="1"/>
</dbReference>
<evidence type="ECO:0000256" key="3">
    <source>
        <dbReference type="ARBA" id="ARBA00022692"/>
    </source>
</evidence>
<organism evidence="11 12">
    <name type="scientific">Aeromonas diversa CDC 2478-85</name>
    <dbReference type="NCBI Taxonomy" id="1268237"/>
    <lineage>
        <taxon>Bacteria</taxon>
        <taxon>Pseudomonadati</taxon>
        <taxon>Pseudomonadota</taxon>
        <taxon>Gammaproteobacteria</taxon>
        <taxon>Aeromonadales</taxon>
        <taxon>Aeromonadaceae</taxon>
        <taxon>Aeromonas</taxon>
    </lineage>
</organism>
<keyword evidence="2" id="KW-1003">Cell membrane</keyword>
<feature type="transmembrane region" description="Helical" evidence="8">
    <location>
        <begin position="175"/>
        <end position="197"/>
    </location>
</feature>
<evidence type="ECO:0000256" key="7">
    <source>
        <dbReference type="RuleBase" id="RU004057"/>
    </source>
</evidence>
<comment type="similarity">
    <text evidence="7">Belongs to the exbB/tolQ family.</text>
</comment>
<dbReference type="Pfam" id="PF20560">
    <property type="entry name" value="MotA_N"/>
    <property type="match status" value="1"/>
</dbReference>
<evidence type="ECO:0000259" key="10">
    <source>
        <dbReference type="Pfam" id="PF20560"/>
    </source>
</evidence>
<dbReference type="GO" id="GO:0006935">
    <property type="term" value="P:chemotaxis"/>
    <property type="evidence" value="ECO:0007669"/>
    <property type="project" value="InterPro"/>
</dbReference>
<dbReference type="InterPro" id="IPR002898">
    <property type="entry name" value="MotA_ExbB_proton_chnl"/>
</dbReference>
<comment type="caution">
    <text evidence="11">The sequence shown here is derived from an EMBL/GenBank/DDBJ whole genome shotgun (WGS) entry which is preliminary data.</text>
</comment>
<evidence type="ECO:0000259" key="9">
    <source>
        <dbReference type="Pfam" id="PF01618"/>
    </source>
</evidence>
<dbReference type="OrthoDB" id="9806929at2"/>
<evidence type="ECO:0000256" key="2">
    <source>
        <dbReference type="ARBA" id="ARBA00022475"/>
    </source>
</evidence>
<keyword evidence="7" id="KW-0813">Transport</keyword>
<dbReference type="Pfam" id="PF01618">
    <property type="entry name" value="MotA_ExbB"/>
    <property type="match status" value="1"/>
</dbReference>
<accession>N9VLU6</accession>
<keyword evidence="3 8" id="KW-0812">Transmembrane</keyword>
<dbReference type="InterPro" id="IPR047055">
    <property type="entry name" value="MotA-like"/>
</dbReference>
<dbReference type="PANTHER" id="PTHR30433">
    <property type="entry name" value="CHEMOTAXIS PROTEIN MOTA"/>
    <property type="match status" value="1"/>
</dbReference>
<name>N9VLU6_9GAMM</name>
<reference evidence="11 12" key="1">
    <citation type="journal article" date="2013" name="Genome Announc.">
        <title>Draft Genome Sequence of the Aeromonas diversa Type Strain.</title>
        <authorList>
            <person name="Farfan M."/>
            <person name="Spataro N."/>
            <person name="Sanglas A."/>
            <person name="Albarral V."/>
            <person name="Loren J.G."/>
            <person name="Bosch E."/>
            <person name="Fuste M.C."/>
        </authorList>
    </citation>
    <scope>NUCLEOTIDE SEQUENCE [LARGE SCALE GENOMIC DNA]</scope>
    <source>
        <strain evidence="11 12">2478-85</strain>
    </source>
</reference>
<dbReference type="PATRIC" id="fig|1268237.3.peg.1730"/>
<dbReference type="RefSeq" id="WP_005351842.1">
    <property type="nucleotide sequence ID" value="NZ_APVG01000018.1"/>
</dbReference>
<evidence type="ECO:0000256" key="5">
    <source>
        <dbReference type="ARBA" id="ARBA00022989"/>
    </source>
</evidence>
<keyword evidence="6 8" id="KW-0472">Membrane</keyword>
<dbReference type="Proteomes" id="UP000023775">
    <property type="component" value="Unassembled WGS sequence"/>
</dbReference>
<evidence type="ECO:0000256" key="6">
    <source>
        <dbReference type="ARBA" id="ARBA00023136"/>
    </source>
</evidence>
<sequence>MSLIGVIFAILVILGGNMIEGGHPSALLDLPAFMIVIGGTVGAAMTQFPFSVIGASMKRFKWLLAPPKIDLVAQSELLQELAGNARRNGMLALESMLDQISDPFLRKGIQMMVDGYEKDKIFEVLEKEVEFEQEDLEQTVKFYEAMGGYCPTMGIVGAVFGLIHAMGLLDQPDKLGGAIAVAFVATIYGVSAANLIFLPFGNRYKAFGHQIRHYKEMSITGIMGIMDGESQQRLQVSLSPYLGHEANEKEKG</sequence>
<dbReference type="AlphaFoldDB" id="N9VLU6"/>
<comment type="subcellular location">
    <subcellularLocation>
        <location evidence="1">Cell membrane</location>
        <topology evidence="1">Multi-pass membrane protein</topology>
    </subcellularLocation>
    <subcellularLocation>
        <location evidence="7">Membrane</location>
        <topology evidence="7">Multi-pass membrane protein</topology>
    </subcellularLocation>
</comment>
<dbReference type="InterPro" id="IPR046786">
    <property type="entry name" value="MotA_N"/>
</dbReference>
<gene>
    <name evidence="11" type="ORF">G114_08777</name>
</gene>
<dbReference type="eggNOG" id="COG1291">
    <property type="taxonomic scope" value="Bacteria"/>
</dbReference>
<feature type="transmembrane region" description="Helical" evidence="8">
    <location>
        <begin position="148"/>
        <end position="169"/>
    </location>
</feature>
<keyword evidence="4" id="KW-0283">Flagellar rotation</keyword>
<evidence type="ECO:0000313" key="12">
    <source>
        <dbReference type="Proteomes" id="UP000023775"/>
    </source>
</evidence>
<feature type="domain" description="MotA/TolQ/ExbB proton channel" evidence="9">
    <location>
        <begin position="98"/>
        <end position="216"/>
    </location>
</feature>
<dbReference type="GO" id="GO:0015031">
    <property type="term" value="P:protein transport"/>
    <property type="evidence" value="ECO:0007669"/>
    <property type="project" value="UniProtKB-KW"/>
</dbReference>
<evidence type="ECO:0000313" key="11">
    <source>
        <dbReference type="EMBL" id="ENY72326.1"/>
    </source>
</evidence>
<evidence type="ECO:0000256" key="8">
    <source>
        <dbReference type="SAM" id="Phobius"/>
    </source>
</evidence>
<feature type="transmembrane region" description="Helical" evidence="8">
    <location>
        <begin position="31"/>
        <end position="53"/>
    </location>
</feature>
<feature type="domain" description="Motility protein A N-terminal" evidence="10">
    <location>
        <begin position="3"/>
        <end position="81"/>
    </location>
</feature>
<dbReference type="GO" id="GO:0005886">
    <property type="term" value="C:plasma membrane"/>
    <property type="evidence" value="ECO:0007669"/>
    <property type="project" value="UniProtKB-SubCell"/>
</dbReference>
<evidence type="ECO:0000256" key="4">
    <source>
        <dbReference type="ARBA" id="ARBA00022779"/>
    </source>
</evidence>
<dbReference type="PANTHER" id="PTHR30433:SF3">
    <property type="entry name" value="MOTILITY PROTEIN A"/>
    <property type="match status" value="1"/>
</dbReference>
<dbReference type="EMBL" id="APVG01000018">
    <property type="protein sequence ID" value="ENY72326.1"/>
    <property type="molecule type" value="Genomic_DNA"/>
</dbReference>
<proteinExistence type="inferred from homology"/>
<keyword evidence="5 8" id="KW-1133">Transmembrane helix</keyword>
<keyword evidence="7" id="KW-0653">Protein transport</keyword>
<protein>
    <submittedName>
        <fullName evidence="11">Chemotaxis protein MotA</fullName>
    </submittedName>
</protein>
<dbReference type="GO" id="GO:0071978">
    <property type="term" value="P:bacterial-type flagellum-dependent swarming motility"/>
    <property type="evidence" value="ECO:0007669"/>
    <property type="project" value="InterPro"/>
</dbReference>